<evidence type="ECO:0008006" key="12">
    <source>
        <dbReference type="Google" id="ProtNLM"/>
    </source>
</evidence>
<evidence type="ECO:0000256" key="4">
    <source>
        <dbReference type="ARBA" id="ARBA00022692"/>
    </source>
</evidence>
<comment type="caution">
    <text evidence="10">The sequence shown here is derived from an EMBL/GenBank/DDBJ whole genome shotgun (WGS) entry which is preliminary data.</text>
</comment>
<gene>
    <name evidence="10" type="ORF">A2W05_06180</name>
</gene>
<dbReference type="Proteomes" id="UP000178797">
    <property type="component" value="Unassembled WGS sequence"/>
</dbReference>
<keyword evidence="5 7" id="KW-1133">Transmembrane helix</keyword>
<dbReference type="AlphaFoldDB" id="A0A1F7RX08"/>
<keyword evidence="4 7" id="KW-0812">Transmembrane</keyword>
<feature type="transmembrane region" description="Helical" evidence="7">
    <location>
        <begin position="341"/>
        <end position="361"/>
    </location>
</feature>
<evidence type="ECO:0000256" key="1">
    <source>
        <dbReference type="ARBA" id="ARBA00004651"/>
    </source>
</evidence>
<accession>A0A1F7RX08</accession>
<evidence type="ECO:0000256" key="2">
    <source>
        <dbReference type="ARBA" id="ARBA00022448"/>
    </source>
</evidence>
<reference evidence="10 11" key="1">
    <citation type="journal article" date="2016" name="Nat. Commun.">
        <title>Thousands of microbial genomes shed light on interconnected biogeochemical processes in an aquifer system.</title>
        <authorList>
            <person name="Anantharaman K."/>
            <person name="Brown C.T."/>
            <person name="Hug L.A."/>
            <person name="Sharon I."/>
            <person name="Castelle C.J."/>
            <person name="Probst A.J."/>
            <person name="Thomas B.C."/>
            <person name="Singh A."/>
            <person name="Wilkins M.J."/>
            <person name="Karaoz U."/>
            <person name="Brodie E.L."/>
            <person name="Williams K.H."/>
            <person name="Hubbard S.S."/>
            <person name="Banfield J.F."/>
        </authorList>
    </citation>
    <scope>NUCLEOTIDE SEQUENCE [LARGE SCALE GENOMIC DNA]</scope>
</reference>
<evidence type="ECO:0000256" key="6">
    <source>
        <dbReference type="ARBA" id="ARBA00023136"/>
    </source>
</evidence>
<protein>
    <recommendedName>
        <fullName evidence="12">ABC3 transporter permease protein domain-containing protein</fullName>
    </recommendedName>
</protein>
<feature type="transmembrane region" description="Helical" evidence="7">
    <location>
        <begin position="20"/>
        <end position="40"/>
    </location>
</feature>
<dbReference type="Pfam" id="PF12704">
    <property type="entry name" value="MacB_PCD"/>
    <property type="match status" value="1"/>
</dbReference>
<dbReference type="PANTHER" id="PTHR43738:SF1">
    <property type="entry name" value="HEMIN TRANSPORT SYSTEM PERMEASE PROTEIN HRTB-RELATED"/>
    <property type="match status" value="1"/>
</dbReference>
<dbReference type="InterPro" id="IPR003838">
    <property type="entry name" value="ABC3_permease_C"/>
</dbReference>
<keyword evidence="6 7" id="KW-0472">Membrane</keyword>
<evidence type="ECO:0000259" key="9">
    <source>
        <dbReference type="Pfam" id="PF12704"/>
    </source>
</evidence>
<dbReference type="PANTHER" id="PTHR43738">
    <property type="entry name" value="ABC TRANSPORTER, MEMBRANE PROTEIN"/>
    <property type="match status" value="1"/>
</dbReference>
<dbReference type="InterPro" id="IPR051125">
    <property type="entry name" value="ABC-4/HrtB_transporter"/>
</dbReference>
<dbReference type="Pfam" id="PF02687">
    <property type="entry name" value="FtsX"/>
    <property type="match status" value="1"/>
</dbReference>
<sequence length="375" mass="41980">MFSVALKIILYDKVRSLITLSGVVFAVSLIFAQIGIYLGLMETASTIIDHTPGDIWITSKNSRNFDFSQPFPEHKINQVLAAEGVRDAEKLIVTWAVIKQEEGGTEQIEIVGYNPDTGIGGPWQMKEGHFSDVKTGNYIIIDESSVRRVGEFKIGDYREIMKRRLKIVGISKGVKSFTTAPIVFMSYKLAQDVGGLIGHDNTVFIIANVLEGFSPKKVVRMMKDNLYDIDAFTKEDFSRKTRLYWTIETGVGFSFLITIIISFFVGMLIVGQTIYNSTMEYLKEFGTLKAIGATNFNIYQIIFSEALITASVGYLAGLIITLLSIKIYVINDMVFTITIRVALSVFIVSLIMCFSAAFFSVRKIRNIDPAMVFRS</sequence>
<evidence type="ECO:0000256" key="7">
    <source>
        <dbReference type="SAM" id="Phobius"/>
    </source>
</evidence>
<evidence type="ECO:0000259" key="8">
    <source>
        <dbReference type="Pfam" id="PF02687"/>
    </source>
</evidence>
<comment type="subcellular location">
    <subcellularLocation>
        <location evidence="1">Cell membrane</location>
        <topology evidence="1">Multi-pass membrane protein</topology>
    </subcellularLocation>
</comment>
<dbReference type="GO" id="GO:0005886">
    <property type="term" value="C:plasma membrane"/>
    <property type="evidence" value="ECO:0007669"/>
    <property type="project" value="UniProtKB-SubCell"/>
</dbReference>
<keyword evidence="2" id="KW-0813">Transport</keyword>
<keyword evidence="3" id="KW-1003">Cell membrane</keyword>
<dbReference type="EMBL" id="MGDE01000105">
    <property type="protein sequence ID" value="OGL46073.1"/>
    <property type="molecule type" value="Genomic_DNA"/>
</dbReference>
<dbReference type="InterPro" id="IPR025857">
    <property type="entry name" value="MacB_PCD"/>
</dbReference>
<feature type="domain" description="MacB-like periplasmic core" evidence="9">
    <location>
        <begin position="16"/>
        <end position="219"/>
    </location>
</feature>
<evidence type="ECO:0000313" key="10">
    <source>
        <dbReference type="EMBL" id="OGL46073.1"/>
    </source>
</evidence>
<evidence type="ECO:0000256" key="3">
    <source>
        <dbReference type="ARBA" id="ARBA00022475"/>
    </source>
</evidence>
<feature type="domain" description="ABC3 transporter permease C-terminal" evidence="8">
    <location>
        <begin position="257"/>
        <end position="369"/>
    </location>
</feature>
<evidence type="ECO:0000256" key="5">
    <source>
        <dbReference type="ARBA" id="ARBA00022989"/>
    </source>
</evidence>
<name>A0A1F7RX08_9BACT</name>
<evidence type="ECO:0000313" key="11">
    <source>
        <dbReference type="Proteomes" id="UP000178797"/>
    </source>
</evidence>
<organism evidence="10 11">
    <name type="scientific">Candidatus Schekmanbacteria bacterium RBG_16_38_10</name>
    <dbReference type="NCBI Taxonomy" id="1817879"/>
    <lineage>
        <taxon>Bacteria</taxon>
        <taxon>Candidatus Schekmaniibacteriota</taxon>
    </lineage>
</organism>
<proteinExistence type="predicted"/>
<feature type="transmembrane region" description="Helical" evidence="7">
    <location>
        <begin position="306"/>
        <end position="329"/>
    </location>
</feature>
<feature type="transmembrane region" description="Helical" evidence="7">
    <location>
        <begin position="243"/>
        <end position="270"/>
    </location>
</feature>